<evidence type="ECO:0000313" key="3">
    <source>
        <dbReference type="EMBL" id="CRK81450.1"/>
    </source>
</evidence>
<dbReference type="PANTHER" id="PTHR30404">
    <property type="entry name" value="N-ACETYLMURAMOYL-L-ALANINE AMIDASE"/>
    <property type="match status" value="1"/>
</dbReference>
<dbReference type="Pfam" id="PF01520">
    <property type="entry name" value="Amidase_3"/>
    <property type="match status" value="1"/>
</dbReference>
<dbReference type="InterPro" id="IPR002508">
    <property type="entry name" value="MurNAc-LAA_cat"/>
</dbReference>
<dbReference type="Proteomes" id="UP000199087">
    <property type="component" value="Unassembled WGS sequence"/>
</dbReference>
<dbReference type="GO" id="GO:0009253">
    <property type="term" value="P:peptidoglycan catabolic process"/>
    <property type="evidence" value="ECO:0007669"/>
    <property type="project" value="InterPro"/>
</dbReference>
<dbReference type="GO" id="GO:0008745">
    <property type="term" value="F:N-acetylmuramoyl-L-alanine amidase activity"/>
    <property type="evidence" value="ECO:0007669"/>
    <property type="project" value="InterPro"/>
</dbReference>
<evidence type="ECO:0000259" key="2">
    <source>
        <dbReference type="PROSITE" id="PS51724"/>
    </source>
</evidence>
<dbReference type="OrthoDB" id="9763643at2"/>
<feature type="domain" description="SPOR" evidence="2">
    <location>
        <begin position="189"/>
        <end position="263"/>
    </location>
</feature>
<reference evidence="4" key="1">
    <citation type="submission" date="2015-05" db="EMBL/GenBank/DDBJ databases">
        <authorList>
            <person name="Urmite Genomes"/>
        </authorList>
    </citation>
    <scope>NUCLEOTIDE SEQUENCE [LARGE SCALE GENOMIC DNA]</scope>
    <source>
        <strain evidence="4">LF1</strain>
    </source>
</reference>
<dbReference type="Gene3D" id="3.30.70.1070">
    <property type="entry name" value="Sporulation related repeat"/>
    <property type="match status" value="1"/>
</dbReference>
<dbReference type="CDD" id="cd02696">
    <property type="entry name" value="MurNAc-LAA"/>
    <property type="match status" value="1"/>
</dbReference>
<keyword evidence="1" id="KW-0378">Hydrolase</keyword>
<evidence type="ECO:0000256" key="1">
    <source>
        <dbReference type="ARBA" id="ARBA00022801"/>
    </source>
</evidence>
<gene>
    <name evidence="3" type="primary">cwlC</name>
    <name evidence="3" type="ORF">BN000_01352</name>
</gene>
<proteinExistence type="predicted"/>
<name>A0A0U1NTT2_9BACI</name>
<dbReference type="Gene3D" id="3.40.630.40">
    <property type="entry name" value="Zn-dependent exopeptidases"/>
    <property type="match status" value="1"/>
</dbReference>
<sequence>MKIMLDAGHGYSTAGKRSPDGIREYEFTRMVAAYAKDILETYQNVTVYLAHSDARDVPLQERTDDANRLMVDAYVSIHGNAYGTTWNDANGIETYVYLTKPKEAYELALKIQQHLVVMTGLRDRGVKTADFHVLRETHMTAALSECGFYTNKDEAARMKTEAFQRTCAQAIVQGIADQYHLVKKSVPTPGGQAFFKVQVGAFSERKNADDLVASLKSKGFNSFIYSENSQFKVQAGAFAERKNAKDLAARLKANGFNAYIHLD</sequence>
<dbReference type="PROSITE" id="PS51724">
    <property type="entry name" value="SPOR"/>
    <property type="match status" value="1"/>
</dbReference>
<dbReference type="AlphaFoldDB" id="A0A0U1NTT2"/>
<dbReference type="GO" id="GO:0042834">
    <property type="term" value="F:peptidoglycan binding"/>
    <property type="evidence" value="ECO:0007669"/>
    <property type="project" value="InterPro"/>
</dbReference>
<dbReference type="SUPFAM" id="SSF110997">
    <property type="entry name" value="Sporulation related repeat"/>
    <property type="match status" value="1"/>
</dbReference>
<protein>
    <submittedName>
        <fullName evidence="3">N-acetylmuramoyl-L-alanine amidase</fullName>
    </submittedName>
</protein>
<dbReference type="SMART" id="SM00646">
    <property type="entry name" value="Ami_3"/>
    <property type="match status" value="1"/>
</dbReference>
<dbReference type="RefSeq" id="WP_090632499.1">
    <property type="nucleotide sequence ID" value="NZ_CVRB01000001.1"/>
</dbReference>
<organism evidence="3 4">
    <name type="scientific">Neobacillus massiliamazoniensis</name>
    <dbReference type="NCBI Taxonomy" id="1499688"/>
    <lineage>
        <taxon>Bacteria</taxon>
        <taxon>Bacillati</taxon>
        <taxon>Bacillota</taxon>
        <taxon>Bacilli</taxon>
        <taxon>Bacillales</taxon>
        <taxon>Bacillaceae</taxon>
        <taxon>Neobacillus</taxon>
    </lineage>
</organism>
<evidence type="ECO:0000313" key="4">
    <source>
        <dbReference type="Proteomes" id="UP000199087"/>
    </source>
</evidence>
<dbReference type="STRING" id="1499688.BN000_01352"/>
<dbReference type="PANTHER" id="PTHR30404:SF0">
    <property type="entry name" value="N-ACETYLMURAMOYL-L-ALANINE AMIDASE AMIC"/>
    <property type="match status" value="1"/>
</dbReference>
<dbReference type="GO" id="GO:0030288">
    <property type="term" value="C:outer membrane-bounded periplasmic space"/>
    <property type="evidence" value="ECO:0007669"/>
    <property type="project" value="TreeGrafter"/>
</dbReference>
<dbReference type="InterPro" id="IPR050695">
    <property type="entry name" value="N-acetylmuramoyl_amidase_3"/>
</dbReference>
<accession>A0A0U1NTT2</accession>
<dbReference type="Pfam" id="PF05036">
    <property type="entry name" value="SPOR"/>
    <property type="match status" value="1"/>
</dbReference>
<dbReference type="InterPro" id="IPR007730">
    <property type="entry name" value="SPOR-like_dom"/>
</dbReference>
<dbReference type="InterPro" id="IPR036680">
    <property type="entry name" value="SPOR-like_sf"/>
</dbReference>
<dbReference type="SUPFAM" id="SSF53187">
    <property type="entry name" value="Zn-dependent exopeptidases"/>
    <property type="match status" value="1"/>
</dbReference>
<keyword evidence="4" id="KW-1185">Reference proteome</keyword>
<dbReference type="EMBL" id="CVRB01000001">
    <property type="protein sequence ID" value="CRK81450.1"/>
    <property type="molecule type" value="Genomic_DNA"/>
</dbReference>